<feature type="non-terminal residue" evidence="3">
    <location>
        <position position="465"/>
    </location>
</feature>
<keyword evidence="4" id="KW-1185">Reference proteome</keyword>
<dbReference type="Proteomes" id="UP001149165">
    <property type="component" value="Unassembled WGS sequence"/>
</dbReference>
<reference evidence="3" key="1">
    <citation type="submission" date="2022-11" db="EMBL/GenBank/DDBJ databases">
        <authorList>
            <person name="Petersen C."/>
        </authorList>
    </citation>
    <scope>NUCLEOTIDE SEQUENCE</scope>
    <source>
        <strain evidence="3">IBT 30069</strain>
    </source>
</reference>
<feature type="domain" description="Aminoglycoside phosphotransferase" evidence="2">
    <location>
        <begin position="136"/>
        <end position="333"/>
    </location>
</feature>
<name>A0A9W9JZQ7_9EURO</name>
<evidence type="ECO:0000256" key="1">
    <source>
        <dbReference type="SAM" id="MobiDB-lite"/>
    </source>
</evidence>
<dbReference type="AlphaFoldDB" id="A0A9W9JZQ7"/>
<evidence type="ECO:0000313" key="3">
    <source>
        <dbReference type="EMBL" id="KAJ5087331.1"/>
    </source>
</evidence>
<evidence type="ECO:0000259" key="2">
    <source>
        <dbReference type="Pfam" id="PF01636"/>
    </source>
</evidence>
<dbReference type="InterPro" id="IPR051678">
    <property type="entry name" value="AGP_Transferase"/>
</dbReference>
<dbReference type="EMBL" id="JAPQKH010000007">
    <property type="protein sequence ID" value="KAJ5087331.1"/>
    <property type="molecule type" value="Genomic_DNA"/>
</dbReference>
<dbReference type="Pfam" id="PF01636">
    <property type="entry name" value="APH"/>
    <property type="match status" value="1"/>
</dbReference>
<organism evidence="3 4">
    <name type="scientific">Penicillium angulare</name>
    <dbReference type="NCBI Taxonomy" id="116970"/>
    <lineage>
        <taxon>Eukaryota</taxon>
        <taxon>Fungi</taxon>
        <taxon>Dikarya</taxon>
        <taxon>Ascomycota</taxon>
        <taxon>Pezizomycotina</taxon>
        <taxon>Eurotiomycetes</taxon>
        <taxon>Eurotiomycetidae</taxon>
        <taxon>Eurotiales</taxon>
        <taxon>Aspergillaceae</taxon>
        <taxon>Penicillium</taxon>
    </lineage>
</organism>
<dbReference type="PANTHER" id="PTHR21310:SF37">
    <property type="entry name" value="AMINOGLYCOSIDE PHOSPHOTRANSFERASE DOMAIN-CONTAINING PROTEIN"/>
    <property type="match status" value="1"/>
</dbReference>
<dbReference type="OrthoDB" id="5412996at2759"/>
<dbReference type="PANTHER" id="PTHR21310">
    <property type="entry name" value="AMINOGLYCOSIDE PHOSPHOTRANSFERASE-RELATED-RELATED"/>
    <property type="match status" value="1"/>
</dbReference>
<sequence>AASNRWPSLLGPKRGDGSGPCYGRGRPRHPAPIGAITHFDLPKCILRTRVIAHTMDWDHLAEEQGQKYFAAWLQLLLKESPALPLKLASQHRPGDARATSVSDFMTGAYNISCMVTFDDGFRALVRFPILGRSRFRTEKSRNEISVMRFLSQKTNIPVPHVLGAGRWGCGPYIVMAFLEGTLLSHRLKSSLSSDPTISGSDIEHALRGMADIILELSKPIFPRIGAVVEEPRAWRVASRPLSLNMNELYQRNDVIEDELDCRKRFIARCLFRKIARQFPMKSDYYRLYCDDLRPSNVLVLGQDLTVTGVIDWEYTYVAPVEFTYAAPWWLLFEAPEDWESDLNQFLHRYTPRLHVFSNILRSREDKQIQMQTMKESQRLSNIMAHSMENGTFWFCLAARKGYMFDDIYWTFLDKRYFGDGSVEDRISLLSKEELDELERIVPLKMQQQKEKILEDHLTYDEFVDM</sequence>
<accession>A0A9W9JZQ7</accession>
<proteinExistence type="predicted"/>
<reference evidence="3" key="2">
    <citation type="journal article" date="2023" name="IMA Fungus">
        <title>Comparative genomic study of the Penicillium genus elucidates a diverse pangenome and 15 lateral gene transfer events.</title>
        <authorList>
            <person name="Petersen C."/>
            <person name="Sorensen T."/>
            <person name="Nielsen M.R."/>
            <person name="Sondergaard T.E."/>
            <person name="Sorensen J.L."/>
            <person name="Fitzpatrick D.A."/>
            <person name="Frisvad J.C."/>
            <person name="Nielsen K.L."/>
        </authorList>
    </citation>
    <scope>NUCLEOTIDE SEQUENCE</scope>
    <source>
        <strain evidence="3">IBT 30069</strain>
    </source>
</reference>
<protein>
    <submittedName>
        <fullName evidence="3">Phosphotransferase enzyme family protein</fullName>
    </submittedName>
</protein>
<dbReference type="InterPro" id="IPR002575">
    <property type="entry name" value="Aminoglycoside_PTrfase"/>
</dbReference>
<feature type="region of interest" description="Disordered" evidence="1">
    <location>
        <begin position="1"/>
        <end position="26"/>
    </location>
</feature>
<gene>
    <name evidence="3" type="ORF">N7456_010947</name>
</gene>
<evidence type="ECO:0000313" key="4">
    <source>
        <dbReference type="Proteomes" id="UP001149165"/>
    </source>
</evidence>
<comment type="caution">
    <text evidence="3">The sequence shown here is derived from an EMBL/GenBank/DDBJ whole genome shotgun (WGS) entry which is preliminary data.</text>
</comment>
<dbReference type="InterPro" id="IPR011009">
    <property type="entry name" value="Kinase-like_dom_sf"/>
</dbReference>
<dbReference type="SUPFAM" id="SSF56112">
    <property type="entry name" value="Protein kinase-like (PK-like)"/>
    <property type="match status" value="1"/>
</dbReference>